<evidence type="ECO:0000256" key="7">
    <source>
        <dbReference type="ARBA" id="ARBA00023027"/>
    </source>
</evidence>
<organism evidence="15">
    <name type="scientific">marine metagenome</name>
    <dbReference type="NCBI Taxonomy" id="408172"/>
    <lineage>
        <taxon>unclassified sequences</taxon>
        <taxon>metagenomes</taxon>
        <taxon>ecological metagenomes</taxon>
    </lineage>
</organism>
<dbReference type="CDD" id="cd02274">
    <property type="entry name" value="DHDPR_N"/>
    <property type="match status" value="1"/>
</dbReference>
<gene>
    <name evidence="15" type="ORF">METZ01_LOCUS242301</name>
</gene>
<dbReference type="HAMAP" id="MF_00102">
    <property type="entry name" value="DapB"/>
    <property type="match status" value="1"/>
</dbReference>
<keyword evidence="5" id="KW-0220">Diaminopimelate biosynthesis</keyword>
<evidence type="ECO:0000256" key="12">
    <source>
        <dbReference type="ARBA" id="ARBA00049396"/>
    </source>
</evidence>
<evidence type="ECO:0000256" key="11">
    <source>
        <dbReference type="ARBA" id="ARBA00049080"/>
    </source>
</evidence>
<dbReference type="Gene3D" id="3.40.50.720">
    <property type="entry name" value="NAD(P)-binding Rossmann-like Domain"/>
    <property type="match status" value="1"/>
</dbReference>
<dbReference type="GO" id="GO:0008839">
    <property type="term" value="F:4-hydroxy-tetrahydrodipicolinate reductase"/>
    <property type="evidence" value="ECO:0007669"/>
    <property type="project" value="UniProtKB-EC"/>
</dbReference>
<dbReference type="SUPFAM" id="SSF51735">
    <property type="entry name" value="NAD(P)-binding Rossmann-fold domains"/>
    <property type="match status" value="1"/>
</dbReference>
<evidence type="ECO:0000256" key="2">
    <source>
        <dbReference type="ARBA" id="ARBA00022490"/>
    </source>
</evidence>
<evidence type="ECO:0000256" key="5">
    <source>
        <dbReference type="ARBA" id="ARBA00022915"/>
    </source>
</evidence>
<keyword evidence="7" id="KW-0520">NAD</keyword>
<name>A0A382HR72_9ZZZZ</name>
<reference evidence="15" key="1">
    <citation type="submission" date="2018-05" db="EMBL/GenBank/DDBJ databases">
        <authorList>
            <person name="Lanie J.A."/>
            <person name="Ng W.-L."/>
            <person name="Kazmierczak K.M."/>
            <person name="Andrzejewski T.M."/>
            <person name="Davidsen T.M."/>
            <person name="Wayne K.J."/>
            <person name="Tettelin H."/>
            <person name="Glass J.I."/>
            <person name="Rusch D."/>
            <person name="Podicherti R."/>
            <person name="Tsui H.-C.T."/>
            <person name="Winkler M.E."/>
        </authorList>
    </citation>
    <scope>NUCLEOTIDE SEQUENCE</scope>
</reference>
<evidence type="ECO:0000313" key="15">
    <source>
        <dbReference type="EMBL" id="SVB89447.1"/>
    </source>
</evidence>
<dbReference type="SUPFAM" id="SSF55347">
    <property type="entry name" value="Glyceraldehyde-3-phosphate dehydrogenase-like, C-terminal domain"/>
    <property type="match status" value="1"/>
</dbReference>
<dbReference type="EC" id="1.17.1.8" evidence="10"/>
<dbReference type="GO" id="GO:0005829">
    <property type="term" value="C:cytosol"/>
    <property type="evidence" value="ECO:0007669"/>
    <property type="project" value="TreeGrafter"/>
</dbReference>
<evidence type="ECO:0000256" key="3">
    <source>
        <dbReference type="ARBA" id="ARBA00022605"/>
    </source>
</evidence>
<keyword evidence="2" id="KW-0963">Cytoplasm</keyword>
<proteinExistence type="inferred from homology"/>
<evidence type="ECO:0000259" key="14">
    <source>
        <dbReference type="Pfam" id="PF05173"/>
    </source>
</evidence>
<feature type="domain" description="Dihydrodipicolinate reductase N-terminal" evidence="13">
    <location>
        <begin position="2"/>
        <end position="119"/>
    </location>
</feature>
<dbReference type="PROSITE" id="PS01298">
    <property type="entry name" value="DAPB"/>
    <property type="match status" value="1"/>
</dbReference>
<dbReference type="InterPro" id="IPR022663">
    <property type="entry name" value="DapB_C"/>
</dbReference>
<dbReference type="InterPro" id="IPR022664">
    <property type="entry name" value="DapB_N_CS"/>
</dbReference>
<evidence type="ECO:0000256" key="1">
    <source>
        <dbReference type="ARBA" id="ARBA00006642"/>
    </source>
</evidence>
<evidence type="ECO:0000256" key="8">
    <source>
        <dbReference type="ARBA" id="ARBA00023154"/>
    </source>
</evidence>
<evidence type="ECO:0000256" key="9">
    <source>
        <dbReference type="ARBA" id="ARBA00037922"/>
    </source>
</evidence>
<comment type="catalytic activity">
    <reaction evidence="12">
        <text>(S)-2,3,4,5-tetrahydrodipicolinate + NAD(+) + H2O = (2S,4S)-4-hydroxy-2,3,4,5-tetrahydrodipicolinate + NADH + H(+)</text>
        <dbReference type="Rhea" id="RHEA:35323"/>
        <dbReference type="ChEBI" id="CHEBI:15377"/>
        <dbReference type="ChEBI" id="CHEBI:15378"/>
        <dbReference type="ChEBI" id="CHEBI:16845"/>
        <dbReference type="ChEBI" id="CHEBI:57540"/>
        <dbReference type="ChEBI" id="CHEBI:57945"/>
        <dbReference type="ChEBI" id="CHEBI:67139"/>
        <dbReference type="EC" id="1.17.1.8"/>
    </reaction>
</comment>
<dbReference type="EMBL" id="UINC01062636">
    <property type="protein sequence ID" value="SVB89447.1"/>
    <property type="molecule type" value="Genomic_DNA"/>
</dbReference>
<dbReference type="AlphaFoldDB" id="A0A382HR72"/>
<dbReference type="Gene3D" id="3.30.360.10">
    <property type="entry name" value="Dihydrodipicolinate Reductase, domain 2"/>
    <property type="match status" value="1"/>
</dbReference>
<protein>
    <recommendedName>
        <fullName evidence="10">4-hydroxy-tetrahydrodipicolinate reductase</fullName>
        <ecNumber evidence="10">1.17.1.8</ecNumber>
    </recommendedName>
</protein>
<dbReference type="GO" id="GO:0019877">
    <property type="term" value="P:diaminopimelate biosynthetic process"/>
    <property type="evidence" value="ECO:0007669"/>
    <property type="project" value="UniProtKB-KW"/>
</dbReference>
<feature type="domain" description="Dihydrodipicolinate reductase C-terminal" evidence="14">
    <location>
        <begin position="122"/>
        <end position="256"/>
    </location>
</feature>
<comment type="catalytic activity">
    <reaction evidence="11">
        <text>(S)-2,3,4,5-tetrahydrodipicolinate + NADP(+) + H2O = (2S,4S)-4-hydroxy-2,3,4,5-tetrahydrodipicolinate + NADPH + H(+)</text>
        <dbReference type="Rhea" id="RHEA:35331"/>
        <dbReference type="ChEBI" id="CHEBI:15377"/>
        <dbReference type="ChEBI" id="CHEBI:15378"/>
        <dbReference type="ChEBI" id="CHEBI:16845"/>
        <dbReference type="ChEBI" id="CHEBI:57783"/>
        <dbReference type="ChEBI" id="CHEBI:58349"/>
        <dbReference type="ChEBI" id="CHEBI:67139"/>
        <dbReference type="EC" id="1.17.1.8"/>
    </reaction>
</comment>
<accession>A0A382HR72</accession>
<comment type="similarity">
    <text evidence="1">Belongs to the DapB family.</text>
</comment>
<evidence type="ECO:0000256" key="4">
    <source>
        <dbReference type="ARBA" id="ARBA00022857"/>
    </source>
</evidence>
<keyword evidence="3" id="KW-0028">Amino-acid biosynthesis</keyword>
<dbReference type="InterPro" id="IPR036291">
    <property type="entry name" value="NAD(P)-bd_dom_sf"/>
</dbReference>
<keyword evidence="4" id="KW-0521">NADP</keyword>
<dbReference type="PANTHER" id="PTHR20836:SF0">
    <property type="entry name" value="4-HYDROXY-TETRAHYDRODIPICOLINATE REDUCTASE 1, CHLOROPLASTIC-RELATED"/>
    <property type="match status" value="1"/>
</dbReference>
<sequence length="258" mass="27798">MIKILINGYLGKMGKAVEVAVNSSDNFKLVAGVDVNVPSAQESDEVFKNFSDIPKQKLNEVDCVVDFSNSAGLSSIAEQAIPKTLCLVSGSTGYDDKTEKRIRELSNSFNVGVALCSNFSTGAVLLNHLGSIASRFYDHIELVESHHEKKIDAPSGTAISIAKAISDSKEKGFTNIKSEINKIKGTRGGLSSGINIHSLRLPGVIAKHELIFGAPGEILSFIHDSTDRSSFMPGVLKAVEYVMKNRNFVVGLDKILDL</sequence>
<evidence type="ECO:0000256" key="6">
    <source>
        <dbReference type="ARBA" id="ARBA00023002"/>
    </source>
</evidence>
<dbReference type="Pfam" id="PF01113">
    <property type="entry name" value="DapB_N"/>
    <property type="match status" value="1"/>
</dbReference>
<keyword evidence="6" id="KW-0560">Oxidoreductase</keyword>
<comment type="pathway">
    <text evidence="9">Amino-acid biosynthesis; L-lysine biosynthesis via DAP pathway; (S)-tetrahydrodipicolinate from L-aspartate: step 4/4.</text>
</comment>
<evidence type="ECO:0000259" key="13">
    <source>
        <dbReference type="Pfam" id="PF01113"/>
    </source>
</evidence>
<dbReference type="PIRSF" id="PIRSF000161">
    <property type="entry name" value="DHPR"/>
    <property type="match status" value="1"/>
</dbReference>
<evidence type="ECO:0000256" key="10">
    <source>
        <dbReference type="ARBA" id="ARBA00038983"/>
    </source>
</evidence>
<dbReference type="InterPro" id="IPR023940">
    <property type="entry name" value="DHDPR_bac"/>
</dbReference>
<dbReference type="GO" id="GO:0009089">
    <property type="term" value="P:lysine biosynthetic process via diaminopimelate"/>
    <property type="evidence" value="ECO:0007669"/>
    <property type="project" value="InterPro"/>
</dbReference>
<dbReference type="NCBIfam" id="TIGR00036">
    <property type="entry name" value="dapB"/>
    <property type="match status" value="1"/>
</dbReference>
<dbReference type="FunFam" id="3.30.360.10:FF:000009">
    <property type="entry name" value="4-hydroxy-tetrahydrodipicolinate reductase"/>
    <property type="match status" value="1"/>
</dbReference>
<dbReference type="PANTHER" id="PTHR20836">
    <property type="entry name" value="DIHYDRODIPICOLINATE REDUCTASE"/>
    <property type="match status" value="1"/>
</dbReference>
<keyword evidence="8" id="KW-0457">Lysine biosynthesis</keyword>
<dbReference type="Pfam" id="PF05173">
    <property type="entry name" value="DapB_C"/>
    <property type="match status" value="1"/>
</dbReference>
<dbReference type="InterPro" id="IPR000846">
    <property type="entry name" value="DapB_N"/>
</dbReference>